<dbReference type="Gene3D" id="3.20.20.70">
    <property type="entry name" value="Aldolase class I"/>
    <property type="match status" value="1"/>
</dbReference>
<dbReference type="InterPro" id="IPR007197">
    <property type="entry name" value="rSAM"/>
</dbReference>
<keyword evidence="2" id="KW-0489">Methyltransferase</keyword>
<dbReference type="InterPro" id="IPR006158">
    <property type="entry name" value="Cobalamin-bd"/>
</dbReference>
<keyword evidence="5" id="KW-0479">Metal-binding</keyword>
<dbReference type="EMBL" id="PHEX01000032">
    <property type="protein sequence ID" value="PKQ28106.1"/>
    <property type="molecule type" value="Genomic_DNA"/>
</dbReference>
<dbReference type="PANTHER" id="PTHR43409">
    <property type="entry name" value="ANAEROBIC MAGNESIUM-PROTOPORPHYRIN IX MONOMETHYL ESTER CYCLASE-RELATED"/>
    <property type="match status" value="1"/>
</dbReference>
<feature type="domain" description="Radical SAM core" evidence="9">
    <location>
        <begin position="188"/>
        <end position="415"/>
    </location>
</feature>
<evidence type="ECO:0000256" key="6">
    <source>
        <dbReference type="ARBA" id="ARBA00023004"/>
    </source>
</evidence>
<dbReference type="GO" id="GO:0046872">
    <property type="term" value="F:metal ion binding"/>
    <property type="evidence" value="ECO:0007669"/>
    <property type="project" value="UniProtKB-KW"/>
</dbReference>
<evidence type="ECO:0000256" key="1">
    <source>
        <dbReference type="ARBA" id="ARBA00001966"/>
    </source>
</evidence>
<dbReference type="Pfam" id="PF02310">
    <property type="entry name" value="B12-binding"/>
    <property type="match status" value="1"/>
</dbReference>
<dbReference type="SUPFAM" id="SSF102114">
    <property type="entry name" value="Radical SAM enzymes"/>
    <property type="match status" value="1"/>
</dbReference>
<dbReference type="PROSITE" id="PS51332">
    <property type="entry name" value="B12_BINDING"/>
    <property type="match status" value="1"/>
</dbReference>
<sequence length="489" mass="55432">MAGLKVTFVYPDFFQYPDGTFIPEGRIYLGIAYLSAALKQAGHETSLVHVVEPPERERLVERITSERPDLIGFSSTTHMFRHVARMAQWLNEELDVPVACGGVHSTIATEEVIGAPGIDFACVGEAEDTVVELCEALERGADPARITGLWARDAHGKVTRNPARRLRTDLDSLPFPDRSIFDPALFCADQHPRGTLMASRGCPFDCAYCSNHAQKSVYPNPKDYVRFRGPENVIEEIEEIVAGDRRIEYIRFDDDILTTNREWLARLSALYRKRVAMPFICNSRVNFMDREMAASLAEMGCKVVCMGIESGNAWLRDNILSRHMSNDQIARAFEVCHEAGMKTVSTNMFGLPLEETSMVHDSIKVNGWCHPDTIQISTFIPYPGTRLHKLCEEKGLITGERVDSIFTGHSPLSLRATVWEDKALKENFHTLAYTYARLYEMKPKFVGRTGARILDFLVLGRRASGLRRRAFKRAMRWADGRFQPEWIKY</sequence>
<keyword evidence="4" id="KW-0949">S-adenosyl-L-methionine</keyword>
<accession>A0A2N3G5W1</accession>
<name>A0A2N3G5W1_9ACTN</name>
<protein>
    <submittedName>
        <fullName evidence="10">Uncharacterized protein</fullName>
    </submittedName>
</protein>
<dbReference type="Gene3D" id="3.40.50.280">
    <property type="entry name" value="Cobalamin-binding domain"/>
    <property type="match status" value="1"/>
</dbReference>
<evidence type="ECO:0000313" key="10">
    <source>
        <dbReference type="EMBL" id="PKQ28106.1"/>
    </source>
</evidence>
<evidence type="ECO:0000256" key="4">
    <source>
        <dbReference type="ARBA" id="ARBA00022691"/>
    </source>
</evidence>
<keyword evidence="7" id="KW-0411">Iron-sulfur</keyword>
<dbReference type="InterPro" id="IPR051198">
    <property type="entry name" value="BchE-like"/>
</dbReference>
<evidence type="ECO:0000259" key="9">
    <source>
        <dbReference type="PROSITE" id="PS51918"/>
    </source>
</evidence>
<dbReference type="GO" id="GO:0031419">
    <property type="term" value="F:cobalamin binding"/>
    <property type="evidence" value="ECO:0007669"/>
    <property type="project" value="InterPro"/>
</dbReference>
<dbReference type="Pfam" id="PF04055">
    <property type="entry name" value="Radical_SAM"/>
    <property type="match status" value="1"/>
</dbReference>
<comment type="cofactor">
    <cofactor evidence="1">
        <name>[4Fe-4S] cluster</name>
        <dbReference type="ChEBI" id="CHEBI:49883"/>
    </cofactor>
</comment>
<dbReference type="SFLD" id="SFLDG01082">
    <property type="entry name" value="B12-binding_domain_containing"/>
    <property type="match status" value="1"/>
</dbReference>
<keyword evidence="6" id="KW-0408">Iron</keyword>
<dbReference type="GO" id="GO:0005829">
    <property type="term" value="C:cytosol"/>
    <property type="evidence" value="ECO:0007669"/>
    <property type="project" value="TreeGrafter"/>
</dbReference>
<keyword evidence="3" id="KW-0808">Transferase</keyword>
<dbReference type="InterPro" id="IPR006638">
    <property type="entry name" value="Elp3/MiaA/NifB-like_rSAM"/>
</dbReference>
<gene>
    <name evidence="10" type="ORF">CVT63_04540</name>
</gene>
<dbReference type="AlphaFoldDB" id="A0A2N3G5W1"/>
<reference evidence="10 11" key="1">
    <citation type="journal article" date="2017" name="ISME J.">
        <title>Potential for microbial H2 and metal transformations associated with novel bacteria and archaea in deep terrestrial subsurface sediments.</title>
        <authorList>
            <person name="Hernsdorf A.W."/>
            <person name="Amano Y."/>
            <person name="Miyakawa K."/>
            <person name="Ise K."/>
            <person name="Suzuki Y."/>
            <person name="Anantharaman K."/>
            <person name="Probst A."/>
            <person name="Burstein D."/>
            <person name="Thomas B.C."/>
            <person name="Banfield J.F."/>
        </authorList>
    </citation>
    <scope>NUCLEOTIDE SEQUENCE [LARGE SCALE GENOMIC DNA]</scope>
    <source>
        <strain evidence="10">HGW-Actinobacteria-3</strain>
    </source>
</reference>
<evidence type="ECO:0000313" key="11">
    <source>
        <dbReference type="Proteomes" id="UP000233654"/>
    </source>
</evidence>
<dbReference type="SFLD" id="SFLDS00029">
    <property type="entry name" value="Radical_SAM"/>
    <property type="match status" value="1"/>
</dbReference>
<dbReference type="SUPFAM" id="SSF52242">
    <property type="entry name" value="Cobalamin (vitamin B12)-binding domain"/>
    <property type="match status" value="1"/>
</dbReference>
<dbReference type="InterPro" id="IPR058240">
    <property type="entry name" value="rSAM_sf"/>
</dbReference>
<proteinExistence type="predicted"/>
<dbReference type="InterPro" id="IPR034466">
    <property type="entry name" value="Methyltransferase_Class_B"/>
</dbReference>
<dbReference type="CDD" id="cd02068">
    <property type="entry name" value="radical_SAM_B12_BD"/>
    <property type="match status" value="1"/>
</dbReference>
<dbReference type="GO" id="GO:0003824">
    <property type="term" value="F:catalytic activity"/>
    <property type="evidence" value="ECO:0007669"/>
    <property type="project" value="InterPro"/>
</dbReference>
<dbReference type="Proteomes" id="UP000233654">
    <property type="component" value="Unassembled WGS sequence"/>
</dbReference>
<evidence type="ECO:0000256" key="2">
    <source>
        <dbReference type="ARBA" id="ARBA00022603"/>
    </source>
</evidence>
<evidence type="ECO:0000256" key="7">
    <source>
        <dbReference type="ARBA" id="ARBA00023014"/>
    </source>
</evidence>
<dbReference type="SFLD" id="SFLDG01123">
    <property type="entry name" value="methyltransferase_(Class_B)"/>
    <property type="match status" value="1"/>
</dbReference>
<comment type="caution">
    <text evidence="10">The sequence shown here is derived from an EMBL/GenBank/DDBJ whole genome shotgun (WGS) entry which is preliminary data.</text>
</comment>
<evidence type="ECO:0000259" key="8">
    <source>
        <dbReference type="PROSITE" id="PS51332"/>
    </source>
</evidence>
<evidence type="ECO:0000256" key="3">
    <source>
        <dbReference type="ARBA" id="ARBA00022679"/>
    </source>
</evidence>
<dbReference type="InterPro" id="IPR013785">
    <property type="entry name" value="Aldolase_TIM"/>
</dbReference>
<dbReference type="CDD" id="cd01335">
    <property type="entry name" value="Radical_SAM"/>
    <property type="match status" value="1"/>
</dbReference>
<dbReference type="GO" id="GO:0051539">
    <property type="term" value="F:4 iron, 4 sulfur cluster binding"/>
    <property type="evidence" value="ECO:0007669"/>
    <property type="project" value="UniProtKB-KW"/>
</dbReference>
<evidence type="ECO:0000256" key="5">
    <source>
        <dbReference type="ARBA" id="ARBA00022723"/>
    </source>
</evidence>
<feature type="domain" description="B12-binding" evidence="8">
    <location>
        <begin position="3"/>
        <end position="144"/>
    </location>
</feature>
<dbReference type="PROSITE" id="PS51918">
    <property type="entry name" value="RADICAL_SAM"/>
    <property type="match status" value="1"/>
</dbReference>
<dbReference type="InterPro" id="IPR036724">
    <property type="entry name" value="Cobalamin-bd_sf"/>
</dbReference>
<dbReference type="PANTHER" id="PTHR43409:SF7">
    <property type="entry name" value="BLL1977 PROTEIN"/>
    <property type="match status" value="1"/>
</dbReference>
<dbReference type="SMART" id="SM00729">
    <property type="entry name" value="Elp3"/>
    <property type="match status" value="1"/>
</dbReference>
<organism evidence="10 11">
    <name type="scientific">Candidatus Anoxymicrobium japonicum</name>
    <dbReference type="NCBI Taxonomy" id="2013648"/>
    <lineage>
        <taxon>Bacteria</taxon>
        <taxon>Bacillati</taxon>
        <taxon>Actinomycetota</taxon>
        <taxon>Candidatus Geothermincolia</taxon>
        <taxon>Candidatus Geothermincolales</taxon>
        <taxon>Candidatus Anoxymicrobiaceae</taxon>
        <taxon>Candidatus Anoxymicrobium</taxon>
    </lineage>
</organism>